<keyword evidence="2" id="KW-1185">Reference proteome</keyword>
<evidence type="ECO:0000313" key="2">
    <source>
        <dbReference type="Proteomes" id="UP000299102"/>
    </source>
</evidence>
<protein>
    <submittedName>
        <fullName evidence="1">Uncharacterized protein</fullName>
    </submittedName>
</protein>
<name>A0A4C1VNT2_EUMVA</name>
<evidence type="ECO:0000313" key="1">
    <source>
        <dbReference type="EMBL" id="GBP40758.1"/>
    </source>
</evidence>
<dbReference type="EMBL" id="BGZK01000387">
    <property type="protein sequence ID" value="GBP40758.1"/>
    <property type="molecule type" value="Genomic_DNA"/>
</dbReference>
<proteinExistence type="predicted"/>
<reference evidence="1 2" key="1">
    <citation type="journal article" date="2019" name="Commun. Biol.">
        <title>The bagworm genome reveals a unique fibroin gene that provides high tensile strength.</title>
        <authorList>
            <person name="Kono N."/>
            <person name="Nakamura H."/>
            <person name="Ohtoshi R."/>
            <person name="Tomita M."/>
            <person name="Numata K."/>
            <person name="Arakawa K."/>
        </authorList>
    </citation>
    <scope>NUCLEOTIDE SEQUENCE [LARGE SCALE GENOMIC DNA]</scope>
</reference>
<sequence length="242" mass="27151">MRIPSGKTDLRISGALRAACYCMSQCCARGRPIIVEWERDARHSAGLSLVRVRTEARYSEKKNGYLEICKSTIAKTAARAQLGKLSLCGQKLLRRTRAAGTLFPTKKKKRRRKFFTSKKVLAVVDDVYAEQAHVAGSFSLLGSSRAHVGGSLNARALPGARVHTNFIGCLKKVRVVKSWLFKLRDSPYCACDPAKIQDVLHVLEDCDMFHRERVALDTGIDVRIARRHFPEMMEDTGKRAQF</sequence>
<organism evidence="1 2">
    <name type="scientific">Eumeta variegata</name>
    <name type="common">Bagworm moth</name>
    <name type="synonym">Eumeta japonica</name>
    <dbReference type="NCBI Taxonomy" id="151549"/>
    <lineage>
        <taxon>Eukaryota</taxon>
        <taxon>Metazoa</taxon>
        <taxon>Ecdysozoa</taxon>
        <taxon>Arthropoda</taxon>
        <taxon>Hexapoda</taxon>
        <taxon>Insecta</taxon>
        <taxon>Pterygota</taxon>
        <taxon>Neoptera</taxon>
        <taxon>Endopterygota</taxon>
        <taxon>Lepidoptera</taxon>
        <taxon>Glossata</taxon>
        <taxon>Ditrysia</taxon>
        <taxon>Tineoidea</taxon>
        <taxon>Psychidae</taxon>
        <taxon>Oiketicinae</taxon>
        <taxon>Eumeta</taxon>
    </lineage>
</organism>
<gene>
    <name evidence="1" type="ORF">EVAR_26422_1</name>
</gene>
<dbReference type="Gene3D" id="2.60.120.200">
    <property type="match status" value="1"/>
</dbReference>
<accession>A0A4C1VNT2</accession>
<dbReference type="OrthoDB" id="6275838at2759"/>
<dbReference type="SUPFAM" id="SSF49899">
    <property type="entry name" value="Concanavalin A-like lectins/glucanases"/>
    <property type="match status" value="1"/>
</dbReference>
<dbReference type="AlphaFoldDB" id="A0A4C1VNT2"/>
<comment type="caution">
    <text evidence="1">The sequence shown here is derived from an EMBL/GenBank/DDBJ whole genome shotgun (WGS) entry which is preliminary data.</text>
</comment>
<dbReference type="InterPro" id="IPR013320">
    <property type="entry name" value="ConA-like_dom_sf"/>
</dbReference>
<dbReference type="Proteomes" id="UP000299102">
    <property type="component" value="Unassembled WGS sequence"/>
</dbReference>
<dbReference type="STRING" id="151549.A0A4C1VNT2"/>